<dbReference type="PROSITE" id="PS50928">
    <property type="entry name" value="ABC_TM1"/>
    <property type="match status" value="1"/>
</dbReference>
<accession>B3EH77</accession>
<dbReference type="EMBL" id="CP001097">
    <property type="protein sequence ID" value="ACD89757.1"/>
    <property type="molecule type" value="Genomic_DNA"/>
</dbReference>
<organism evidence="9 10">
    <name type="scientific">Chlorobium limicola (strain DSM 245 / NBRC 103803 / 6330)</name>
    <dbReference type="NCBI Taxonomy" id="290315"/>
    <lineage>
        <taxon>Bacteria</taxon>
        <taxon>Pseudomonadati</taxon>
        <taxon>Chlorobiota</taxon>
        <taxon>Chlorobiia</taxon>
        <taxon>Chlorobiales</taxon>
        <taxon>Chlorobiaceae</taxon>
        <taxon>Chlorobium/Pelodictyon group</taxon>
        <taxon>Chlorobium</taxon>
    </lineage>
</organism>
<dbReference type="KEGG" id="cli:Clim_0674"/>
<evidence type="ECO:0000256" key="2">
    <source>
        <dbReference type="ARBA" id="ARBA00022448"/>
    </source>
</evidence>
<dbReference type="PANTHER" id="PTHR30183">
    <property type="entry name" value="MOLYBDENUM TRANSPORT SYSTEM PERMEASE PROTEIN MODB"/>
    <property type="match status" value="1"/>
</dbReference>
<evidence type="ECO:0000256" key="6">
    <source>
        <dbReference type="ARBA" id="ARBA00023136"/>
    </source>
</evidence>
<dbReference type="OrthoDB" id="9795403at2"/>
<dbReference type="Gene3D" id="1.10.3720.10">
    <property type="entry name" value="MetI-like"/>
    <property type="match status" value="1"/>
</dbReference>
<keyword evidence="4 7" id="KW-0812">Transmembrane</keyword>
<gene>
    <name evidence="9" type="ordered locus">Clim_0674</name>
</gene>
<dbReference type="STRING" id="290315.Clim_0674"/>
<evidence type="ECO:0000259" key="8">
    <source>
        <dbReference type="PROSITE" id="PS50928"/>
    </source>
</evidence>
<dbReference type="AlphaFoldDB" id="B3EH77"/>
<feature type="transmembrane region" description="Helical" evidence="7">
    <location>
        <begin position="203"/>
        <end position="221"/>
    </location>
</feature>
<sequence length="235" mass="25067">MTIDTNEMLRSFDSRSAVMLSLNTAAVTLALHLAAGVLAGYFLTGRKTILRSLADTAVTLPLIFPPIATGFLLLLLLGRNGIIGHPLQNAGIEIIFSTTGVYIASFIAGLPLVIKSVQSAIETMDRSLIEASWTLGKSRTQTYIQVVLPHIRYALLTGLILSLGRSFGEVGITLILGGNISEKTETMSLAIYNAVFEGNFEKAALLSVILAFISLGMFAVLKKITQTANGSHTIA</sequence>
<keyword evidence="5 7" id="KW-1133">Transmembrane helix</keyword>
<dbReference type="eggNOG" id="COG4149">
    <property type="taxonomic scope" value="Bacteria"/>
</dbReference>
<dbReference type="InterPro" id="IPR000515">
    <property type="entry name" value="MetI-like"/>
</dbReference>
<evidence type="ECO:0000256" key="4">
    <source>
        <dbReference type="ARBA" id="ARBA00022692"/>
    </source>
</evidence>
<feature type="transmembrane region" description="Helical" evidence="7">
    <location>
        <begin position="94"/>
        <end position="114"/>
    </location>
</feature>
<feature type="transmembrane region" description="Helical" evidence="7">
    <location>
        <begin position="20"/>
        <end position="43"/>
    </location>
</feature>
<dbReference type="GO" id="GO:0005886">
    <property type="term" value="C:plasma membrane"/>
    <property type="evidence" value="ECO:0007669"/>
    <property type="project" value="UniProtKB-SubCell"/>
</dbReference>
<feature type="transmembrane region" description="Helical" evidence="7">
    <location>
        <begin position="63"/>
        <end position="82"/>
    </location>
</feature>
<evidence type="ECO:0000256" key="1">
    <source>
        <dbReference type="ARBA" id="ARBA00004651"/>
    </source>
</evidence>
<dbReference type="InterPro" id="IPR035906">
    <property type="entry name" value="MetI-like_sf"/>
</dbReference>
<evidence type="ECO:0000256" key="3">
    <source>
        <dbReference type="ARBA" id="ARBA00022475"/>
    </source>
</evidence>
<keyword evidence="6 7" id="KW-0472">Membrane</keyword>
<reference evidence="9 10" key="1">
    <citation type="submission" date="2008-05" db="EMBL/GenBank/DDBJ databases">
        <title>Complete sequence of Chlorobium limicola DSM 245.</title>
        <authorList>
            <consortium name="US DOE Joint Genome Institute"/>
            <person name="Lucas S."/>
            <person name="Copeland A."/>
            <person name="Lapidus A."/>
            <person name="Glavina del Rio T."/>
            <person name="Dalin E."/>
            <person name="Tice H."/>
            <person name="Bruce D."/>
            <person name="Goodwin L."/>
            <person name="Pitluck S."/>
            <person name="Schmutz J."/>
            <person name="Larimer F."/>
            <person name="Land M."/>
            <person name="Hauser L."/>
            <person name="Kyrpides N."/>
            <person name="Ovchinnikova G."/>
            <person name="Zhao F."/>
            <person name="Li T."/>
            <person name="Liu Z."/>
            <person name="Overmann J."/>
            <person name="Bryant D.A."/>
            <person name="Richardson P."/>
        </authorList>
    </citation>
    <scope>NUCLEOTIDE SEQUENCE [LARGE SCALE GENOMIC DNA]</scope>
    <source>
        <strain evidence="10">DSM 245 / NBRC 103803 / 6330</strain>
    </source>
</reference>
<comment type="similarity">
    <text evidence="7">Belongs to the binding-protein-dependent transport system permease family.</text>
</comment>
<dbReference type="HOGENOM" id="CLU_016047_14_3_10"/>
<dbReference type="Proteomes" id="UP000008841">
    <property type="component" value="Chromosome"/>
</dbReference>
<proteinExistence type="inferred from homology"/>
<dbReference type="SUPFAM" id="SSF161098">
    <property type="entry name" value="MetI-like"/>
    <property type="match status" value="1"/>
</dbReference>
<evidence type="ECO:0000313" key="10">
    <source>
        <dbReference type="Proteomes" id="UP000008841"/>
    </source>
</evidence>
<feature type="domain" description="ABC transmembrane type-1" evidence="8">
    <location>
        <begin position="18"/>
        <end position="221"/>
    </location>
</feature>
<evidence type="ECO:0000313" key="9">
    <source>
        <dbReference type="EMBL" id="ACD89757.1"/>
    </source>
</evidence>
<keyword evidence="2 7" id="KW-0813">Transport</keyword>
<keyword evidence="3" id="KW-1003">Cell membrane</keyword>
<dbReference type="CDD" id="cd06261">
    <property type="entry name" value="TM_PBP2"/>
    <property type="match status" value="1"/>
</dbReference>
<evidence type="ECO:0000256" key="7">
    <source>
        <dbReference type="RuleBase" id="RU363032"/>
    </source>
</evidence>
<evidence type="ECO:0000256" key="5">
    <source>
        <dbReference type="ARBA" id="ARBA00022989"/>
    </source>
</evidence>
<protein>
    <submittedName>
        <fullName evidence="9">Binding-protein-dependent transport systems inner membrane component</fullName>
    </submittedName>
</protein>
<dbReference type="Pfam" id="PF00528">
    <property type="entry name" value="BPD_transp_1"/>
    <property type="match status" value="1"/>
</dbReference>
<name>B3EH77_CHLL2</name>
<dbReference type="RefSeq" id="WP_012465638.1">
    <property type="nucleotide sequence ID" value="NC_010803.1"/>
</dbReference>
<dbReference type="GO" id="GO:0055085">
    <property type="term" value="P:transmembrane transport"/>
    <property type="evidence" value="ECO:0007669"/>
    <property type="project" value="InterPro"/>
</dbReference>
<comment type="subcellular location">
    <subcellularLocation>
        <location evidence="1 7">Cell membrane</location>
        <topology evidence="1 7">Multi-pass membrane protein</topology>
    </subcellularLocation>
</comment>
<dbReference type="PANTHER" id="PTHR30183:SF3">
    <property type="entry name" value="MOLYBDENUM TRANSPORT SYSTEM PERMEASE PROTEIN MODB"/>
    <property type="match status" value="1"/>
</dbReference>